<reference evidence="6 7" key="1">
    <citation type="journal article" date="2017" name="Infect. Genet. Evol.">
        <title>The new phylogeny of the genus Mycobacterium: The old and the news.</title>
        <authorList>
            <person name="Tortoli E."/>
            <person name="Fedrizzi T."/>
            <person name="Meehan C.J."/>
            <person name="Trovato A."/>
            <person name="Grottola A."/>
            <person name="Giacobazzi E."/>
            <person name="Serpini G.F."/>
            <person name="Tagliazucchi S."/>
            <person name="Fabio A."/>
            <person name="Bettua C."/>
            <person name="Bertorelli R."/>
            <person name="Frascaro F."/>
            <person name="De Sanctis V."/>
            <person name="Pecorari M."/>
            <person name="Jousson O."/>
            <person name="Segata N."/>
            <person name="Cirillo D.M."/>
        </authorList>
    </citation>
    <scope>NUCLEOTIDE SEQUENCE [LARGE SCALE GENOMIC DNA]</scope>
    <source>
        <strain evidence="6 7">CIP1034565</strain>
    </source>
</reference>
<evidence type="ECO:0000256" key="1">
    <source>
        <dbReference type="ARBA" id="ARBA00023015"/>
    </source>
</evidence>
<organism evidence="6 7">
    <name type="scientific">Mycolicibacterium brumae</name>
    <dbReference type="NCBI Taxonomy" id="85968"/>
    <lineage>
        <taxon>Bacteria</taxon>
        <taxon>Bacillati</taxon>
        <taxon>Actinomycetota</taxon>
        <taxon>Actinomycetes</taxon>
        <taxon>Mycobacteriales</taxon>
        <taxon>Mycobacteriaceae</taxon>
        <taxon>Mycolicibacterium</taxon>
    </lineage>
</organism>
<dbReference type="InterPro" id="IPR050109">
    <property type="entry name" value="HTH-type_TetR-like_transc_reg"/>
</dbReference>
<keyword evidence="2 4" id="KW-0238">DNA-binding</keyword>
<proteinExistence type="predicted"/>
<evidence type="ECO:0000313" key="7">
    <source>
        <dbReference type="Proteomes" id="UP000230551"/>
    </source>
</evidence>
<keyword evidence="7" id="KW-1185">Reference proteome</keyword>
<gene>
    <name evidence="6" type="ORF">CQY22_009805</name>
</gene>
<evidence type="ECO:0000313" key="6">
    <source>
        <dbReference type="EMBL" id="PIB75417.1"/>
    </source>
</evidence>
<keyword evidence="3" id="KW-0804">Transcription</keyword>
<evidence type="ECO:0000259" key="5">
    <source>
        <dbReference type="PROSITE" id="PS50977"/>
    </source>
</evidence>
<sequence>MTTSPALSGYEERWREHNDERRTQVLEATIELIEQSPPDVAVSVADIARRAGLAKSVVYRQFGGKEELERRARSLIVEDFAQVLDASLDLEAGSLRDILTRTVAAVADWMLEHPRLNTFVRSGPTFEGDGALDAVSELKNRMIVVGHELIDSVAQLVGADPAPFQTVPFAVITMVEATLYGWVRGVAPNSTREEIVADLADYVWCVIDGRARMGGVVLQPDEPFAELLVGLTAGRSSDGRAE</sequence>
<evidence type="ECO:0000256" key="3">
    <source>
        <dbReference type="ARBA" id="ARBA00023163"/>
    </source>
</evidence>
<feature type="domain" description="HTH tetR-type" evidence="5">
    <location>
        <begin position="19"/>
        <end position="80"/>
    </location>
</feature>
<keyword evidence="1" id="KW-0805">Transcription regulation</keyword>
<dbReference type="Proteomes" id="UP000230551">
    <property type="component" value="Unassembled WGS sequence"/>
</dbReference>
<evidence type="ECO:0000256" key="4">
    <source>
        <dbReference type="PROSITE-ProRule" id="PRU00335"/>
    </source>
</evidence>
<dbReference type="STRING" id="85968.GCA_900073015_01018"/>
<accession>A0A2G5PAY1</accession>
<dbReference type="Pfam" id="PF00440">
    <property type="entry name" value="TetR_N"/>
    <property type="match status" value="1"/>
</dbReference>
<dbReference type="InterPro" id="IPR001647">
    <property type="entry name" value="HTH_TetR"/>
</dbReference>
<dbReference type="RefSeq" id="WP_090586935.1">
    <property type="nucleotide sequence ID" value="NZ_CP104302.1"/>
</dbReference>
<dbReference type="PANTHER" id="PTHR30055:SF234">
    <property type="entry name" value="HTH-TYPE TRANSCRIPTIONAL REGULATOR BETI"/>
    <property type="match status" value="1"/>
</dbReference>
<name>A0A2G5PAY1_9MYCO</name>
<evidence type="ECO:0000256" key="2">
    <source>
        <dbReference type="ARBA" id="ARBA00023125"/>
    </source>
</evidence>
<dbReference type="EMBL" id="PDCN02000010">
    <property type="protein sequence ID" value="PIB75417.1"/>
    <property type="molecule type" value="Genomic_DNA"/>
</dbReference>
<dbReference type="Gene3D" id="1.10.357.10">
    <property type="entry name" value="Tetracycline Repressor, domain 2"/>
    <property type="match status" value="1"/>
</dbReference>
<dbReference type="AlphaFoldDB" id="A0A2G5PAY1"/>
<dbReference type="GO" id="GO:0000976">
    <property type="term" value="F:transcription cis-regulatory region binding"/>
    <property type="evidence" value="ECO:0007669"/>
    <property type="project" value="TreeGrafter"/>
</dbReference>
<dbReference type="OrthoDB" id="4542604at2"/>
<dbReference type="InterPro" id="IPR009057">
    <property type="entry name" value="Homeodomain-like_sf"/>
</dbReference>
<comment type="caution">
    <text evidence="6">The sequence shown here is derived from an EMBL/GenBank/DDBJ whole genome shotgun (WGS) entry which is preliminary data.</text>
</comment>
<dbReference type="PANTHER" id="PTHR30055">
    <property type="entry name" value="HTH-TYPE TRANSCRIPTIONAL REGULATOR RUTR"/>
    <property type="match status" value="1"/>
</dbReference>
<dbReference type="PROSITE" id="PS50977">
    <property type="entry name" value="HTH_TETR_2"/>
    <property type="match status" value="1"/>
</dbReference>
<protein>
    <submittedName>
        <fullName evidence="6">TetR/AcrR family transcriptional regulator</fullName>
    </submittedName>
</protein>
<dbReference type="SUPFAM" id="SSF46689">
    <property type="entry name" value="Homeodomain-like"/>
    <property type="match status" value="1"/>
</dbReference>
<feature type="DNA-binding region" description="H-T-H motif" evidence="4">
    <location>
        <begin position="43"/>
        <end position="62"/>
    </location>
</feature>
<dbReference type="GO" id="GO:0003700">
    <property type="term" value="F:DNA-binding transcription factor activity"/>
    <property type="evidence" value="ECO:0007669"/>
    <property type="project" value="TreeGrafter"/>
</dbReference>